<dbReference type="GO" id="GO:0006809">
    <property type="term" value="P:nitric oxide biosynthetic process"/>
    <property type="evidence" value="ECO:0007669"/>
    <property type="project" value="InterPro"/>
</dbReference>
<keyword evidence="5" id="KW-0288">FMN</keyword>
<keyword evidence="4" id="KW-0349">Heme</keyword>
<evidence type="ECO:0000256" key="4">
    <source>
        <dbReference type="ARBA" id="ARBA00022617"/>
    </source>
</evidence>
<dbReference type="InterPro" id="IPR044940">
    <property type="entry name" value="NOS_dom_2"/>
</dbReference>
<evidence type="ECO:0000256" key="9">
    <source>
        <dbReference type="ARBA" id="ARBA00023004"/>
    </source>
</evidence>
<dbReference type="Gene3D" id="3.90.1230.10">
    <property type="entry name" value="Nitric Oxide Synthase, Chain A, domain 3"/>
    <property type="match status" value="1"/>
</dbReference>
<keyword evidence="8" id="KW-0560">Oxidoreductase</keyword>
<dbReference type="SUPFAM" id="SSF52218">
    <property type="entry name" value="Flavoproteins"/>
    <property type="match status" value="1"/>
</dbReference>
<dbReference type="Pfam" id="PF02898">
    <property type="entry name" value="NO_synthase"/>
    <property type="match status" value="1"/>
</dbReference>
<dbReference type="Pfam" id="PF00258">
    <property type="entry name" value="Flavodoxin_1"/>
    <property type="match status" value="1"/>
</dbReference>
<evidence type="ECO:0000256" key="7">
    <source>
        <dbReference type="ARBA" id="ARBA00022860"/>
    </source>
</evidence>
<keyword evidence="13" id="KW-1185">Reference proteome</keyword>
<gene>
    <name evidence="12" type="ORF">BO94DRAFT_622291</name>
</gene>
<dbReference type="EC" id="1.14.13.39" evidence="3"/>
<evidence type="ECO:0000259" key="11">
    <source>
        <dbReference type="PROSITE" id="PS51384"/>
    </source>
</evidence>
<dbReference type="InterPro" id="IPR044943">
    <property type="entry name" value="NOS_dom_1"/>
</dbReference>
<dbReference type="OrthoDB" id="1856718at2759"/>
<keyword evidence="9" id="KW-0408">Iron</keyword>
<dbReference type="RefSeq" id="XP_025469870.1">
    <property type="nucleotide sequence ID" value="XM_025617068.1"/>
</dbReference>
<evidence type="ECO:0000313" key="12">
    <source>
        <dbReference type="EMBL" id="PWY93109.1"/>
    </source>
</evidence>
<dbReference type="InterPro" id="IPR004030">
    <property type="entry name" value="NOS_N"/>
</dbReference>
<accession>A0A317X3A8</accession>
<organism evidence="12 13">
    <name type="scientific">Aspergillus sclerotioniger CBS 115572</name>
    <dbReference type="NCBI Taxonomy" id="1450535"/>
    <lineage>
        <taxon>Eukaryota</taxon>
        <taxon>Fungi</taxon>
        <taxon>Dikarya</taxon>
        <taxon>Ascomycota</taxon>
        <taxon>Pezizomycotina</taxon>
        <taxon>Eurotiomycetes</taxon>
        <taxon>Eurotiomycetidae</taxon>
        <taxon>Eurotiales</taxon>
        <taxon>Aspergillaceae</taxon>
        <taxon>Aspergillus</taxon>
        <taxon>Aspergillus subgen. Circumdati</taxon>
    </lineage>
</organism>
<evidence type="ECO:0000256" key="8">
    <source>
        <dbReference type="ARBA" id="ARBA00023002"/>
    </source>
</evidence>
<dbReference type="PROSITE" id="PS50902">
    <property type="entry name" value="FLAVODOXIN_LIKE"/>
    <property type="match status" value="1"/>
</dbReference>
<dbReference type="PANTHER" id="PTHR43410:SF1">
    <property type="entry name" value="NITRIC OXIDE SYNTHASE"/>
    <property type="match status" value="1"/>
</dbReference>
<dbReference type="Proteomes" id="UP000246702">
    <property type="component" value="Unassembled WGS sequence"/>
</dbReference>
<protein>
    <recommendedName>
        <fullName evidence="3">nitric-oxide synthase (NADPH)</fullName>
        <ecNumber evidence="3">1.14.13.39</ecNumber>
    </recommendedName>
</protein>
<dbReference type="PANTHER" id="PTHR43410">
    <property type="entry name" value="NITRIC OXIDE SYNTHASE OXYGENASE"/>
    <property type="match status" value="1"/>
</dbReference>
<dbReference type="InterPro" id="IPR039261">
    <property type="entry name" value="FNR_nucleotide-bd"/>
</dbReference>
<keyword evidence="6" id="KW-0479">Metal-binding</keyword>
<reference evidence="12 13" key="1">
    <citation type="submission" date="2016-12" db="EMBL/GenBank/DDBJ databases">
        <title>The genomes of Aspergillus section Nigri reveals drivers in fungal speciation.</title>
        <authorList>
            <consortium name="DOE Joint Genome Institute"/>
            <person name="Vesth T.C."/>
            <person name="Nybo J."/>
            <person name="Theobald S."/>
            <person name="Brandl J."/>
            <person name="Frisvad J.C."/>
            <person name="Nielsen K.F."/>
            <person name="Lyhne E.K."/>
            <person name="Kogle M.E."/>
            <person name="Kuo A."/>
            <person name="Riley R."/>
            <person name="Clum A."/>
            <person name="Nolan M."/>
            <person name="Lipzen A."/>
            <person name="Salamov A."/>
            <person name="Henrissat B."/>
            <person name="Wiebenga A."/>
            <person name="De Vries R.P."/>
            <person name="Grigoriev I.V."/>
            <person name="Mortensen U.H."/>
            <person name="Andersen M.R."/>
            <person name="Baker S.E."/>
        </authorList>
    </citation>
    <scope>NUCLEOTIDE SEQUENCE [LARGE SCALE GENOMIC DNA]</scope>
    <source>
        <strain evidence="12 13">CBS 115572</strain>
    </source>
</reference>
<dbReference type="GO" id="GO:0010181">
    <property type="term" value="F:FMN binding"/>
    <property type="evidence" value="ECO:0007669"/>
    <property type="project" value="InterPro"/>
</dbReference>
<dbReference type="Gene3D" id="3.40.50.360">
    <property type="match status" value="1"/>
</dbReference>
<dbReference type="SUPFAM" id="SSF56512">
    <property type="entry name" value="Nitric oxide (NO) synthase oxygenase domain"/>
    <property type="match status" value="1"/>
</dbReference>
<feature type="domain" description="Flavodoxin-like" evidence="10">
    <location>
        <begin position="517"/>
        <end position="666"/>
    </location>
</feature>
<dbReference type="Pfam" id="PF00175">
    <property type="entry name" value="NAD_binding_1"/>
    <property type="match status" value="1"/>
</dbReference>
<name>A0A317X3A8_9EURO</name>
<sequence length="1036" mass="116537">MPLTRSTPNAEAMPASRCPFAEYDKILERNPILAPTGCTDKFCQAGRLVHTDEPKVGENHPIEIVRDEASAFLWQLWQDGIYTENRYSERKEQVMEEINRSAKDKIVWIQGAKRVGKTSTWMQTSEELRYGLQLAWRNSRKCIMRSRYQELELCDLRHIQTSVEMVTALLEEITKSFNDGQIRPTVFAFPPKSVDGEGPMFWNKQVLGFAAYELDDGSVLGDPSNIQLTRDMIDLGWTPPCPKTRWDLLPIVAMAENDAPAMVELPDRLRRLIDIEHPDYPGFGKLGLKWYQFPALSRLGFDIGGVQYTAAPFLGWYMDAEIGVRNLADTFRYDSLPDVAKVIGFDIDSYRQRQEYSEVRAMEDLPDYEQLRWLSRAQAELNYAVRCSFLKRGVTCVGTLAASSDWCQYDDDYAAKNGYRLNSDPYWISPPQGSIVPIWHRGGAPNYQPKPMICRNRYDPVKCWQRRKSATDADPVRLVRKEERWVTETLSTFAAGWSNGHGSVGIDHLSQGPSNTVRICYCSKGTTARNLADKLHRSVKKKCTKGFRVTFTSLNALDLHKVDPSDVILVVASTTGSGAFPSNGEEFAKARGHMLRTHTADFSQLRVSVFGVGDSAYSNFNAAAIDVYDFFRELGVLQIAGGLVKADVAAEALPLRLFNRWLEAVESSLTGGVGELRENPEEEFMAQAVMLHQFDTATLLSKSSPATGEDERLIVMTLKGVEYGEMKHLRLLPTNSSSQVARAMAALGIADAQKLVPFSDPKLRQWTYQEFLSCFVDLEDRFKTQSWTNQPRKDNETVIETLERCATVENPSQLSEALRLSICLDLPLLRPRAFSVASSSRYLGDKKVELLIKPHRHGRFSEIYLATLQPGAQVKYSLVPTAPAAGFLAVQTPLIAITTGSGFAPVRSLLQHRIHIVQTSQAQSSKAHPFENSPISLFAGFRLLDGDIIRSTTSLAERHRVLDMSCLVPSNKEKKRVQDFLWHKRDEIRNKLVEKKGYVYVCGSAIMTEGVLAKLSQIVGGDAKQRLGDRYVEEVF</sequence>
<dbReference type="GO" id="GO:0046872">
    <property type="term" value="F:metal ion binding"/>
    <property type="evidence" value="ECO:0007669"/>
    <property type="project" value="UniProtKB-KW"/>
</dbReference>
<evidence type="ECO:0000256" key="2">
    <source>
        <dbReference type="ARBA" id="ARBA00006267"/>
    </source>
</evidence>
<dbReference type="SUPFAM" id="SSF52343">
    <property type="entry name" value="Ferredoxin reductase-like, C-terminal NADP-linked domain"/>
    <property type="match status" value="1"/>
</dbReference>
<dbReference type="InterPro" id="IPR050607">
    <property type="entry name" value="NOS"/>
</dbReference>
<comment type="similarity">
    <text evidence="2">Belongs to the NOS family.</text>
</comment>
<dbReference type="InterPro" id="IPR001433">
    <property type="entry name" value="OxRdtase_FAD/NAD-bd"/>
</dbReference>
<dbReference type="EMBL" id="MSFK01000007">
    <property type="protein sequence ID" value="PWY93109.1"/>
    <property type="molecule type" value="Genomic_DNA"/>
</dbReference>
<dbReference type="GeneID" id="37119211"/>
<keyword evidence="5" id="KW-0285">Flavoprotein</keyword>
<dbReference type="InterPro" id="IPR036119">
    <property type="entry name" value="NOS_N_sf"/>
</dbReference>
<dbReference type="InterPro" id="IPR044944">
    <property type="entry name" value="NOS_dom_3"/>
</dbReference>
<evidence type="ECO:0000256" key="3">
    <source>
        <dbReference type="ARBA" id="ARBA00012989"/>
    </source>
</evidence>
<dbReference type="PROSITE" id="PS51384">
    <property type="entry name" value="FAD_FR"/>
    <property type="match status" value="1"/>
</dbReference>
<feature type="domain" description="FAD-binding FR-type" evidence="11">
    <location>
        <begin position="692"/>
        <end position="890"/>
    </location>
</feature>
<comment type="cofactor">
    <cofactor evidence="1">
        <name>FMN</name>
        <dbReference type="ChEBI" id="CHEBI:58210"/>
    </cofactor>
</comment>
<evidence type="ECO:0000256" key="1">
    <source>
        <dbReference type="ARBA" id="ARBA00001917"/>
    </source>
</evidence>
<dbReference type="InterPro" id="IPR029039">
    <property type="entry name" value="Flavoprotein-like_sf"/>
</dbReference>
<proteinExistence type="inferred from homology"/>
<evidence type="ECO:0000256" key="6">
    <source>
        <dbReference type="ARBA" id="ARBA00022723"/>
    </source>
</evidence>
<comment type="caution">
    <text evidence="12">The sequence shown here is derived from an EMBL/GenBank/DDBJ whole genome shotgun (WGS) entry which is preliminary data.</text>
</comment>
<dbReference type="InterPro" id="IPR008254">
    <property type="entry name" value="Flavodoxin/NO_synth"/>
</dbReference>
<keyword evidence="7" id="KW-0112">Calmodulin-binding</keyword>
<dbReference type="GO" id="GO:0005516">
    <property type="term" value="F:calmodulin binding"/>
    <property type="evidence" value="ECO:0007669"/>
    <property type="project" value="UniProtKB-KW"/>
</dbReference>
<evidence type="ECO:0000256" key="5">
    <source>
        <dbReference type="ARBA" id="ARBA00022643"/>
    </source>
</evidence>
<dbReference type="Gene3D" id="3.90.440.10">
    <property type="entry name" value="Nitric Oxide Synthase,Heme Domain,Chain A domain 2"/>
    <property type="match status" value="1"/>
</dbReference>
<dbReference type="InterPro" id="IPR017927">
    <property type="entry name" value="FAD-bd_FR_type"/>
</dbReference>
<dbReference type="Gene3D" id="3.40.50.80">
    <property type="entry name" value="Nucleotide-binding domain of ferredoxin-NADP reductase (FNR) module"/>
    <property type="match status" value="1"/>
</dbReference>
<dbReference type="AlphaFoldDB" id="A0A317X3A8"/>
<evidence type="ECO:0000313" key="13">
    <source>
        <dbReference type="Proteomes" id="UP000246702"/>
    </source>
</evidence>
<dbReference type="SUPFAM" id="SSF63380">
    <property type="entry name" value="Riboflavin synthase domain-like"/>
    <property type="match status" value="1"/>
</dbReference>
<dbReference type="Gene3D" id="3.90.340.10">
    <property type="entry name" value="Nitric Oxide Synthase, Chain A, domain 1"/>
    <property type="match status" value="1"/>
</dbReference>
<evidence type="ECO:0000259" key="10">
    <source>
        <dbReference type="PROSITE" id="PS50902"/>
    </source>
</evidence>
<dbReference type="STRING" id="1450535.A0A317X3A8"/>
<dbReference type="InterPro" id="IPR017938">
    <property type="entry name" value="Riboflavin_synthase-like_b-brl"/>
</dbReference>
<dbReference type="GO" id="GO:0004517">
    <property type="term" value="F:nitric-oxide synthase activity"/>
    <property type="evidence" value="ECO:0007669"/>
    <property type="project" value="UniProtKB-EC"/>
</dbReference>